<keyword evidence="11" id="KW-1185">Reference proteome</keyword>
<dbReference type="Pfam" id="PF02785">
    <property type="entry name" value="Biotin_carb_C"/>
    <property type="match status" value="1"/>
</dbReference>
<evidence type="ECO:0000256" key="2">
    <source>
        <dbReference type="ARBA" id="ARBA00022598"/>
    </source>
</evidence>
<evidence type="ECO:0000259" key="9">
    <source>
        <dbReference type="PROSITE" id="PS50979"/>
    </source>
</evidence>
<dbReference type="GO" id="GO:0005739">
    <property type="term" value="C:mitochondrion"/>
    <property type="evidence" value="ECO:0007669"/>
    <property type="project" value="TreeGrafter"/>
</dbReference>
<dbReference type="FunFam" id="3.40.50.20:FF:000010">
    <property type="entry name" value="Propionyl-CoA carboxylase subunit alpha"/>
    <property type="match status" value="1"/>
</dbReference>
<dbReference type="PANTHER" id="PTHR18866">
    <property type="entry name" value="CARBOXYLASE:PYRUVATE/ACETYL-COA/PROPIONYL-COA CARBOXYLASE"/>
    <property type="match status" value="1"/>
</dbReference>
<dbReference type="PROSITE" id="PS50975">
    <property type="entry name" value="ATP_GRASP"/>
    <property type="match status" value="1"/>
</dbReference>
<keyword evidence="4 6" id="KW-0067">ATP-binding</keyword>
<dbReference type="CDD" id="cd06850">
    <property type="entry name" value="biotinyl_domain"/>
    <property type="match status" value="1"/>
</dbReference>
<proteinExistence type="predicted"/>
<dbReference type="InterPro" id="IPR011053">
    <property type="entry name" value="Single_hybrid_motif"/>
</dbReference>
<evidence type="ECO:0000256" key="1">
    <source>
        <dbReference type="ARBA" id="ARBA00001953"/>
    </source>
</evidence>
<dbReference type="InParanoid" id="K5XLD3"/>
<gene>
    <name evidence="10" type="ORF">AGABI1DRAFT_67533</name>
</gene>
<dbReference type="GeneID" id="18830672"/>
<dbReference type="OMA" id="FINKPKH"/>
<dbReference type="AlphaFoldDB" id="K5XLD3"/>
<keyword evidence="3 6" id="KW-0547">Nucleotide-binding</keyword>
<dbReference type="InterPro" id="IPR005479">
    <property type="entry name" value="CPAse_ATP-bd"/>
</dbReference>
<dbReference type="InterPro" id="IPR011764">
    <property type="entry name" value="Biotin_carboxylation_dom"/>
</dbReference>
<protein>
    <submittedName>
        <fullName evidence="10">Uncharacterized protein</fullName>
    </submittedName>
</protein>
<dbReference type="InterPro" id="IPR005481">
    <property type="entry name" value="BC-like_N"/>
</dbReference>
<dbReference type="GO" id="GO:0004485">
    <property type="term" value="F:methylcrotonoyl-CoA carboxylase activity"/>
    <property type="evidence" value="ECO:0007669"/>
    <property type="project" value="TreeGrafter"/>
</dbReference>
<evidence type="ECO:0000313" key="11">
    <source>
        <dbReference type="Proteomes" id="UP000008493"/>
    </source>
</evidence>
<evidence type="ECO:0000256" key="3">
    <source>
        <dbReference type="ARBA" id="ARBA00022741"/>
    </source>
</evidence>
<feature type="domain" description="Lipoyl-binding" evidence="7">
    <location>
        <begin position="739"/>
        <end position="810"/>
    </location>
</feature>
<dbReference type="PROSITE" id="PS50979">
    <property type="entry name" value="BC"/>
    <property type="match status" value="1"/>
</dbReference>
<dbReference type="Pfam" id="PF02786">
    <property type="entry name" value="CPSase_L_D2"/>
    <property type="match status" value="1"/>
</dbReference>
<name>K5XLD3_AGABU</name>
<dbReference type="SUPFAM" id="SSF51246">
    <property type="entry name" value="Rudiment single hybrid motif"/>
    <property type="match status" value="1"/>
</dbReference>
<reference evidence="11" key="1">
    <citation type="journal article" date="2012" name="Proc. Natl. Acad. Sci. U.S.A.">
        <title>Genome sequence of the button mushroom Agaricus bisporus reveals mechanisms governing adaptation to a humic-rich ecological niche.</title>
        <authorList>
            <person name="Morin E."/>
            <person name="Kohler A."/>
            <person name="Baker A.R."/>
            <person name="Foulongne-Oriol M."/>
            <person name="Lombard V."/>
            <person name="Nagy L.G."/>
            <person name="Ohm R.A."/>
            <person name="Patyshakuliyeva A."/>
            <person name="Brun A."/>
            <person name="Aerts A.L."/>
            <person name="Bailey A.M."/>
            <person name="Billette C."/>
            <person name="Coutinho P.M."/>
            <person name="Deakin G."/>
            <person name="Doddapaneni H."/>
            <person name="Floudas D."/>
            <person name="Grimwood J."/>
            <person name="Hilden K."/>
            <person name="Kuees U."/>
            <person name="LaButti K.M."/>
            <person name="Lapidus A."/>
            <person name="Lindquist E.A."/>
            <person name="Lucas S.M."/>
            <person name="Murat C."/>
            <person name="Riley R.W."/>
            <person name="Salamov A.A."/>
            <person name="Schmutz J."/>
            <person name="Subramanian V."/>
            <person name="Woesten H.A.B."/>
            <person name="Xu J."/>
            <person name="Eastwood D.C."/>
            <person name="Foster G.D."/>
            <person name="Sonnenberg A.S."/>
            <person name="Cullen D."/>
            <person name="de Vries R.P."/>
            <person name="Lundell T."/>
            <person name="Hibbett D.S."/>
            <person name="Henrissat B."/>
            <person name="Burton K.S."/>
            <person name="Kerrigan R.W."/>
            <person name="Challen M.P."/>
            <person name="Grigoriev I.V."/>
            <person name="Martin F."/>
        </authorList>
    </citation>
    <scope>NUCLEOTIDE SEQUENCE [LARGE SCALE GENOMIC DNA]</scope>
    <source>
        <strain evidence="11">JB137-S8 / ATCC MYA-4627 / FGSC 10392</strain>
    </source>
</reference>
<organism evidence="10 11">
    <name type="scientific">Agaricus bisporus var. burnettii (strain JB137-S8 / ATCC MYA-4627 / FGSC 10392)</name>
    <name type="common">White button mushroom</name>
    <dbReference type="NCBI Taxonomy" id="597362"/>
    <lineage>
        <taxon>Eukaryota</taxon>
        <taxon>Fungi</taxon>
        <taxon>Dikarya</taxon>
        <taxon>Basidiomycota</taxon>
        <taxon>Agaricomycotina</taxon>
        <taxon>Agaricomycetes</taxon>
        <taxon>Agaricomycetidae</taxon>
        <taxon>Agaricales</taxon>
        <taxon>Agaricineae</taxon>
        <taxon>Agaricaceae</taxon>
        <taxon>Agaricus</taxon>
    </lineage>
</organism>
<keyword evidence="2" id="KW-0436">Ligase</keyword>
<sequence length="815" mass="88339">MKLSKHTISAAQRLPNVLNRAYFSGGKICTTTRPFTAYASDIGMSKSTSSLLSKRRGGEVQVTGLNRNFPYRGFASEAHSLTTVRKPHFDKILIANRGEIACRVIRSARKLGIKTVAVYSEVDKDSLHVKLADEAYCIGPAPSAESYLRMDRIIEVCHRSGAQAVHPGYGFLSENATFSKKLAAEGIVFIGPPASAIVSMGSKSESKNIMSSAGVPCVPGYHGENQDPDFLFEKAREIGFPVLIKAIHGGGGKGMRTVTTPTQEAFNEALSSAKRESLKAFGNDTVLIEKYIERPRHVEVQVFADTMGDVVSLWERDCSVQRRNQKIIEEAPAPGLSPELRADLSSKAVAAAKAVNYVGAGTVEFIFDNDTQQFFFMEMNTRLQVEHPVTEMVTGLDLVEWQLEVAAGNPLRLHQAEIPLVGHAFEARIYAENPRNDFLPDSGSLLYLSTPEPTATFATPFPRVQSIAPSSALSTSSPANEPVDVSPSLRIEQGFTQGAQIGVFYDPMIAKVIAHGRDRTEALRLLRKALDEYHVVGVSTNVEFLRALAGNESFIAAEVETGFIKKHYSELFPAIQEPKPDLLVQAALYVVLRDQTNALNPSLGSPWQSLSSRRFGGDVHERSVTFLTENSEDTIVVRISSSAQRGYYDASVVKPNGETTTFKSIPAQLTSSTSLSSTIDSVLSRTTIVSQLPPPGVPASNSPNTTERLHIFCNGTTTTLVLPPPKWLLSLAGDVLSATAKRGIRAPMPSLVVEVKVKAGDTVEKGQAVVVLESMKTETVLRAGGKGVVRAVGCKNGEMVDEGKELVDIEFEESA</sequence>
<dbReference type="STRING" id="597362.K5XLD3"/>
<dbReference type="SUPFAM" id="SSF56059">
    <property type="entry name" value="Glutathione synthetase ATP-binding domain-like"/>
    <property type="match status" value="1"/>
</dbReference>
<dbReference type="Gene3D" id="3.40.50.20">
    <property type="match status" value="1"/>
</dbReference>
<dbReference type="PROSITE" id="PS50968">
    <property type="entry name" value="BIOTINYL_LIPOYL"/>
    <property type="match status" value="1"/>
</dbReference>
<dbReference type="Gene3D" id="3.30.700.40">
    <property type="match status" value="1"/>
</dbReference>
<dbReference type="InterPro" id="IPR016185">
    <property type="entry name" value="PreATP-grasp_dom_sf"/>
</dbReference>
<dbReference type="InterPro" id="IPR011054">
    <property type="entry name" value="Rudment_hybrid_motif"/>
</dbReference>
<dbReference type="PANTHER" id="PTHR18866:SF33">
    <property type="entry name" value="METHYLCROTONOYL-COA CARBOXYLASE SUBUNIT ALPHA, MITOCHONDRIAL-RELATED"/>
    <property type="match status" value="1"/>
</dbReference>
<dbReference type="SMART" id="SM00878">
    <property type="entry name" value="Biotin_carb_C"/>
    <property type="match status" value="1"/>
</dbReference>
<feature type="domain" description="ATP-grasp" evidence="8">
    <location>
        <begin position="207"/>
        <end position="407"/>
    </location>
</feature>
<dbReference type="Gene3D" id="2.40.50.100">
    <property type="match status" value="1"/>
</dbReference>
<dbReference type="PROSITE" id="PS00867">
    <property type="entry name" value="CPSASE_2"/>
    <property type="match status" value="1"/>
</dbReference>
<comment type="cofactor">
    <cofactor evidence="1">
        <name>biotin</name>
        <dbReference type="ChEBI" id="CHEBI:57586"/>
    </cofactor>
</comment>
<evidence type="ECO:0000313" key="10">
    <source>
        <dbReference type="EMBL" id="EKM84217.1"/>
    </source>
</evidence>
<dbReference type="Proteomes" id="UP000008493">
    <property type="component" value="Unassembled WGS sequence"/>
</dbReference>
<feature type="domain" description="Biotin carboxylation" evidence="9">
    <location>
        <begin position="88"/>
        <end position="569"/>
    </location>
</feature>
<evidence type="ECO:0000259" key="8">
    <source>
        <dbReference type="PROSITE" id="PS50975"/>
    </source>
</evidence>
<dbReference type="InterPro" id="IPR050856">
    <property type="entry name" value="Biotin_carboxylase_complex"/>
</dbReference>
<dbReference type="SUPFAM" id="SSF51230">
    <property type="entry name" value="Single hybrid motif"/>
    <property type="match status" value="1"/>
</dbReference>
<dbReference type="InterPro" id="IPR013815">
    <property type="entry name" value="ATP_grasp_subdomain_1"/>
</dbReference>
<dbReference type="SUPFAM" id="SSF52440">
    <property type="entry name" value="PreATP-grasp domain"/>
    <property type="match status" value="1"/>
</dbReference>
<dbReference type="FunFam" id="3.30.1490.20:FF:000003">
    <property type="entry name" value="acetyl-CoA carboxylase isoform X1"/>
    <property type="match status" value="1"/>
</dbReference>
<dbReference type="InterPro" id="IPR000089">
    <property type="entry name" value="Biotin_lipoyl"/>
</dbReference>
<dbReference type="Gene3D" id="3.30.1490.20">
    <property type="entry name" value="ATP-grasp fold, A domain"/>
    <property type="match status" value="1"/>
</dbReference>
<dbReference type="KEGG" id="abp:AGABI1DRAFT67533"/>
<dbReference type="GO" id="GO:0005524">
    <property type="term" value="F:ATP binding"/>
    <property type="evidence" value="ECO:0007669"/>
    <property type="project" value="UniProtKB-UniRule"/>
</dbReference>
<dbReference type="OrthoDB" id="196847at2759"/>
<dbReference type="Pfam" id="PF00289">
    <property type="entry name" value="Biotin_carb_N"/>
    <property type="match status" value="1"/>
</dbReference>
<dbReference type="Gene3D" id="3.30.470.20">
    <property type="entry name" value="ATP-grasp fold, B domain"/>
    <property type="match status" value="1"/>
</dbReference>
<dbReference type="HOGENOM" id="CLU_000395_3_3_1"/>
<dbReference type="eggNOG" id="KOG0238">
    <property type="taxonomic scope" value="Eukaryota"/>
</dbReference>
<keyword evidence="5" id="KW-0092">Biotin</keyword>
<evidence type="ECO:0000256" key="6">
    <source>
        <dbReference type="PROSITE-ProRule" id="PRU00409"/>
    </source>
</evidence>
<evidence type="ECO:0000256" key="5">
    <source>
        <dbReference type="ARBA" id="ARBA00023267"/>
    </source>
</evidence>
<evidence type="ECO:0000256" key="4">
    <source>
        <dbReference type="ARBA" id="ARBA00022840"/>
    </source>
</evidence>
<evidence type="ECO:0000259" key="7">
    <source>
        <dbReference type="PROSITE" id="PS50968"/>
    </source>
</evidence>
<dbReference type="InterPro" id="IPR011761">
    <property type="entry name" value="ATP-grasp"/>
</dbReference>
<dbReference type="EMBL" id="JH971385">
    <property type="protein sequence ID" value="EKM84217.1"/>
    <property type="molecule type" value="Genomic_DNA"/>
</dbReference>
<dbReference type="Pfam" id="PF00364">
    <property type="entry name" value="Biotin_lipoyl"/>
    <property type="match status" value="1"/>
</dbReference>
<dbReference type="GO" id="GO:0046872">
    <property type="term" value="F:metal ion binding"/>
    <property type="evidence" value="ECO:0007669"/>
    <property type="project" value="InterPro"/>
</dbReference>
<dbReference type="RefSeq" id="XP_007325219.1">
    <property type="nucleotide sequence ID" value="XM_007325157.1"/>
</dbReference>
<accession>K5XLD3</accession>
<dbReference type="InterPro" id="IPR005482">
    <property type="entry name" value="Biotin_COase_C"/>
</dbReference>